<feature type="transmembrane region" description="Helical" evidence="7">
    <location>
        <begin position="20"/>
        <end position="45"/>
    </location>
</feature>
<dbReference type="InterPro" id="IPR036259">
    <property type="entry name" value="MFS_trans_sf"/>
</dbReference>
<protein>
    <submittedName>
        <fullName evidence="8">MFS transporter</fullName>
    </submittedName>
</protein>
<feature type="transmembrane region" description="Helical" evidence="7">
    <location>
        <begin position="148"/>
        <end position="169"/>
    </location>
</feature>
<dbReference type="CDD" id="cd06173">
    <property type="entry name" value="MFS_MefA_like"/>
    <property type="match status" value="1"/>
</dbReference>
<reference evidence="8" key="1">
    <citation type="journal article" date="2021" name="PeerJ">
        <title>Extensive microbial diversity within the chicken gut microbiome revealed by metagenomics and culture.</title>
        <authorList>
            <person name="Gilroy R."/>
            <person name="Ravi A."/>
            <person name="Getino M."/>
            <person name="Pursley I."/>
            <person name="Horton D.L."/>
            <person name="Alikhan N.F."/>
            <person name="Baker D."/>
            <person name="Gharbi K."/>
            <person name="Hall N."/>
            <person name="Watson M."/>
            <person name="Adriaenssens E.M."/>
            <person name="Foster-Nyarko E."/>
            <person name="Jarju S."/>
            <person name="Secka A."/>
            <person name="Antonio M."/>
            <person name="Oren A."/>
            <person name="Chaudhuri R.R."/>
            <person name="La Ragione R."/>
            <person name="Hildebrand F."/>
            <person name="Pallen M.J."/>
        </authorList>
    </citation>
    <scope>NUCLEOTIDE SEQUENCE</scope>
    <source>
        <strain evidence="8">ChiHjej12B11-9195</strain>
    </source>
</reference>
<feature type="transmembrane region" description="Helical" evidence="7">
    <location>
        <begin position="325"/>
        <end position="349"/>
    </location>
</feature>
<evidence type="ECO:0000256" key="3">
    <source>
        <dbReference type="ARBA" id="ARBA00022475"/>
    </source>
</evidence>
<dbReference type="InterPro" id="IPR010290">
    <property type="entry name" value="TM_effector"/>
</dbReference>
<feature type="transmembrane region" description="Helical" evidence="7">
    <location>
        <begin position="262"/>
        <end position="282"/>
    </location>
</feature>
<proteinExistence type="predicted"/>
<feature type="transmembrane region" description="Helical" evidence="7">
    <location>
        <begin position="395"/>
        <end position="420"/>
    </location>
</feature>
<feature type="transmembrane region" description="Helical" evidence="7">
    <location>
        <begin position="294"/>
        <end position="313"/>
    </location>
</feature>
<accession>A0A9D1ZSG6</accession>
<dbReference type="PANTHER" id="PTHR23513:SF9">
    <property type="entry name" value="ENTEROBACTIN EXPORTER ENTS"/>
    <property type="match status" value="1"/>
</dbReference>
<name>A0A9D1ZSG6_9MICC</name>
<evidence type="ECO:0000256" key="1">
    <source>
        <dbReference type="ARBA" id="ARBA00004429"/>
    </source>
</evidence>
<comment type="caution">
    <text evidence="8">The sequence shown here is derived from an EMBL/GenBank/DDBJ whole genome shotgun (WGS) entry which is preliminary data.</text>
</comment>
<dbReference type="PANTHER" id="PTHR23513">
    <property type="entry name" value="INTEGRAL MEMBRANE EFFLUX PROTEIN-RELATED"/>
    <property type="match status" value="1"/>
</dbReference>
<organism evidence="8 9">
    <name type="scientific">Candidatus Rothia avicola</name>
    <dbReference type="NCBI Taxonomy" id="2840478"/>
    <lineage>
        <taxon>Bacteria</taxon>
        <taxon>Bacillati</taxon>
        <taxon>Actinomycetota</taxon>
        <taxon>Actinomycetes</taxon>
        <taxon>Micrococcales</taxon>
        <taxon>Micrococcaceae</taxon>
        <taxon>Rothia</taxon>
    </lineage>
</organism>
<dbReference type="Pfam" id="PF05977">
    <property type="entry name" value="MFS_3"/>
    <property type="match status" value="1"/>
</dbReference>
<evidence type="ECO:0000256" key="4">
    <source>
        <dbReference type="ARBA" id="ARBA00022692"/>
    </source>
</evidence>
<evidence type="ECO:0000313" key="9">
    <source>
        <dbReference type="Proteomes" id="UP000824134"/>
    </source>
</evidence>
<keyword evidence="6 7" id="KW-0472">Membrane</keyword>
<comment type="subcellular location">
    <subcellularLocation>
        <location evidence="1">Cell inner membrane</location>
        <topology evidence="1">Multi-pass membrane protein</topology>
    </subcellularLocation>
</comment>
<reference evidence="8" key="2">
    <citation type="submission" date="2021-04" db="EMBL/GenBank/DDBJ databases">
        <authorList>
            <person name="Gilroy R."/>
        </authorList>
    </citation>
    <scope>NUCLEOTIDE SEQUENCE</scope>
    <source>
        <strain evidence="8">ChiHjej12B11-9195</strain>
    </source>
</reference>
<feature type="transmembrane region" description="Helical" evidence="7">
    <location>
        <begin position="369"/>
        <end position="389"/>
    </location>
</feature>
<dbReference type="EMBL" id="DXCN01000061">
    <property type="protein sequence ID" value="HIY95601.1"/>
    <property type="molecule type" value="Genomic_DNA"/>
</dbReference>
<evidence type="ECO:0000256" key="5">
    <source>
        <dbReference type="ARBA" id="ARBA00022989"/>
    </source>
</evidence>
<keyword evidence="5 7" id="KW-1133">Transmembrane helix</keyword>
<keyword evidence="4 7" id="KW-0812">Transmembrane</keyword>
<dbReference type="AlphaFoldDB" id="A0A9D1ZSG6"/>
<sequence length="438" mass="45800">MGKILMDFTPLTYSPDFRRIWLGGLFSTIGFAITSVAIALEIYALTDSAGAVGLVGLVSVVPLVIGGLCGGVIADRYDRRKVALTATLSMWGVTVLIALHAWLNIHSVAVLYALIAAESLLQPINQSARGAIIPRLIKPRLLPAANTLMMSVGTLGMSAGPLIGGLLVASVGYQLTYSINVFAMTVGIWALYRLPAMLPEQSGAARPSVLTSIREGLGFVRRNTVVGMTFVVDLLGMFFAQARPLIPALAALTFGGGEAGAGLLLAAGPVGALIGVSFSGFLKDVRRQGRFLTLSYTGWGLGFIAFGLIAWAYEGRLPSASITENLLPLSFAFAALAFMGWADALGSVYRSTIIQVTTPDALRGRLQGLFIITVAGGPNLGMAFVGGAAELVGAPLAAVIGGTLVMVTIALATLVAPALWRYVPEPIPETRQQPIVDS</sequence>
<dbReference type="SUPFAM" id="SSF103473">
    <property type="entry name" value="MFS general substrate transporter"/>
    <property type="match status" value="1"/>
</dbReference>
<feature type="transmembrane region" description="Helical" evidence="7">
    <location>
        <begin position="224"/>
        <end position="242"/>
    </location>
</feature>
<dbReference type="Gene3D" id="1.20.1250.20">
    <property type="entry name" value="MFS general substrate transporter like domains"/>
    <property type="match status" value="2"/>
</dbReference>
<keyword evidence="2" id="KW-0813">Transport</keyword>
<dbReference type="Proteomes" id="UP000824134">
    <property type="component" value="Unassembled WGS sequence"/>
</dbReference>
<evidence type="ECO:0000256" key="7">
    <source>
        <dbReference type="SAM" id="Phobius"/>
    </source>
</evidence>
<evidence type="ECO:0000313" key="8">
    <source>
        <dbReference type="EMBL" id="HIY95601.1"/>
    </source>
</evidence>
<gene>
    <name evidence="8" type="ORF">H9821_08095</name>
</gene>
<evidence type="ECO:0000256" key="6">
    <source>
        <dbReference type="ARBA" id="ARBA00023136"/>
    </source>
</evidence>
<feature type="transmembrane region" description="Helical" evidence="7">
    <location>
        <begin position="51"/>
        <end position="73"/>
    </location>
</feature>
<keyword evidence="3" id="KW-1003">Cell membrane</keyword>
<evidence type="ECO:0000256" key="2">
    <source>
        <dbReference type="ARBA" id="ARBA00022448"/>
    </source>
</evidence>
<dbReference type="GO" id="GO:0005886">
    <property type="term" value="C:plasma membrane"/>
    <property type="evidence" value="ECO:0007669"/>
    <property type="project" value="UniProtKB-SubCell"/>
</dbReference>